<reference evidence="2" key="1">
    <citation type="submission" date="2018-05" db="EMBL/GenBank/DDBJ databases">
        <authorList>
            <person name="Lanie J.A."/>
            <person name="Ng W.-L."/>
            <person name="Kazmierczak K.M."/>
            <person name="Andrzejewski T.M."/>
            <person name="Davidsen T.M."/>
            <person name="Wayne K.J."/>
            <person name="Tettelin H."/>
            <person name="Glass J.I."/>
            <person name="Rusch D."/>
            <person name="Podicherti R."/>
            <person name="Tsui H.-C.T."/>
            <person name="Winkler M.E."/>
        </authorList>
    </citation>
    <scope>NUCLEOTIDE SEQUENCE</scope>
</reference>
<dbReference type="PANTHER" id="PTHR11699">
    <property type="entry name" value="ALDEHYDE DEHYDROGENASE-RELATED"/>
    <property type="match status" value="1"/>
</dbReference>
<feature type="non-terminal residue" evidence="2">
    <location>
        <position position="260"/>
    </location>
</feature>
<dbReference type="Pfam" id="PF00171">
    <property type="entry name" value="Aldedh"/>
    <property type="match status" value="1"/>
</dbReference>
<protein>
    <recommendedName>
        <fullName evidence="1">Aldehyde dehydrogenase domain-containing protein</fullName>
    </recommendedName>
</protein>
<accession>A0A381V0E9</accession>
<dbReference type="SUPFAM" id="SSF53720">
    <property type="entry name" value="ALDH-like"/>
    <property type="match status" value="1"/>
</dbReference>
<name>A0A381V0E9_9ZZZZ</name>
<dbReference type="InterPro" id="IPR016161">
    <property type="entry name" value="Ald_DH/histidinol_DH"/>
</dbReference>
<gene>
    <name evidence="2" type="ORF">METZ01_LOCUS85547</name>
</gene>
<dbReference type="GO" id="GO:0016491">
    <property type="term" value="F:oxidoreductase activity"/>
    <property type="evidence" value="ECO:0007669"/>
    <property type="project" value="InterPro"/>
</dbReference>
<sequence length="260" mass="28653">MTNRIISINPATQEAVGTVRVTKQDKFNKILERSILSQQKWQELSVAKRAGILRQVRKQLVKKSDELISIISEETGKPFWDSFLETMTVAEHLKYMCGQAPYILSKEKRSPGIFIHKRTYLRYFPHGTAGIISPWNYPLILAASPVVEALLSGNTVVLKPSELTPLTGNKIRQIFVQGGVPEDVFQVVHGRADTGAALVESPMTDVICFTGSVKTGRVIAESCGRQLKPSILELGGNDPMIVMEDADTDRAVSAAVWGGF</sequence>
<dbReference type="InterPro" id="IPR029510">
    <property type="entry name" value="Ald_DH_CS_GLU"/>
</dbReference>
<feature type="domain" description="Aldehyde dehydrogenase" evidence="1">
    <location>
        <begin position="4"/>
        <end position="260"/>
    </location>
</feature>
<dbReference type="Gene3D" id="3.40.605.10">
    <property type="entry name" value="Aldehyde Dehydrogenase, Chain A, domain 1"/>
    <property type="match status" value="1"/>
</dbReference>
<proteinExistence type="predicted"/>
<dbReference type="InterPro" id="IPR015590">
    <property type="entry name" value="Aldehyde_DH_dom"/>
</dbReference>
<dbReference type="PROSITE" id="PS00687">
    <property type="entry name" value="ALDEHYDE_DEHYDR_GLU"/>
    <property type="match status" value="1"/>
</dbReference>
<dbReference type="EMBL" id="UINC01007325">
    <property type="protein sequence ID" value="SVA32693.1"/>
    <property type="molecule type" value="Genomic_DNA"/>
</dbReference>
<dbReference type="InterPro" id="IPR016162">
    <property type="entry name" value="Ald_DH_N"/>
</dbReference>
<organism evidence="2">
    <name type="scientific">marine metagenome</name>
    <dbReference type="NCBI Taxonomy" id="408172"/>
    <lineage>
        <taxon>unclassified sequences</taxon>
        <taxon>metagenomes</taxon>
        <taxon>ecological metagenomes</taxon>
    </lineage>
</organism>
<evidence type="ECO:0000259" key="1">
    <source>
        <dbReference type="Pfam" id="PF00171"/>
    </source>
</evidence>
<dbReference type="AlphaFoldDB" id="A0A381V0E9"/>
<evidence type="ECO:0000313" key="2">
    <source>
        <dbReference type="EMBL" id="SVA32693.1"/>
    </source>
</evidence>